<evidence type="ECO:0000313" key="2">
    <source>
        <dbReference type="Proteomes" id="UP001163603"/>
    </source>
</evidence>
<evidence type="ECO:0000313" key="1">
    <source>
        <dbReference type="EMBL" id="KAJ0044895.1"/>
    </source>
</evidence>
<protein>
    <submittedName>
        <fullName evidence="1">Uncharacterized protein</fullName>
    </submittedName>
</protein>
<sequence length="140" mass="16330">MIDQVFHYRIREISGDNWFYALFVYVENDILGRRELWDNLKQHNSGIGENALLVLGDFNTTLFPSETLRGINFVTENMFDFKDCIDEIEVEDISYSDIMYTWNGKSHGDNRVLKKIDQVMGDKFTSPYIMSFPQLSVGKP</sequence>
<dbReference type="EMBL" id="CM047738">
    <property type="protein sequence ID" value="KAJ0044895.1"/>
    <property type="molecule type" value="Genomic_DNA"/>
</dbReference>
<name>A0ACC0Z141_9ROSI</name>
<gene>
    <name evidence="1" type="ORF">Pint_05538</name>
</gene>
<accession>A0ACC0Z141</accession>
<dbReference type="Proteomes" id="UP001163603">
    <property type="component" value="Chromosome 3"/>
</dbReference>
<reference evidence="2" key="1">
    <citation type="journal article" date="2023" name="G3 (Bethesda)">
        <title>Genome assembly and association tests identify interacting loci associated with vigor, precocity, and sex in interspecific pistachio rootstocks.</title>
        <authorList>
            <person name="Palmer W."/>
            <person name="Jacygrad E."/>
            <person name="Sagayaradj S."/>
            <person name="Cavanaugh K."/>
            <person name="Han R."/>
            <person name="Bertier L."/>
            <person name="Beede B."/>
            <person name="Kafkas S."/>
            <person name="Golino D."/>
            <person name="Preece J."/>
            <person name="Michelmore R."/>
        </authorList>
    </citation>
    <scope>NUCLEOTIDE SEQUENCE [LARGE SCALE GENOMIC DNA]</scope>
</reference>
<proteinExistence type="predicted"/>
<comment type="caution">
    <text evidence="1">The sequence shown here is derived from an EMBL/GenBank/DDBJ whole genome shotgun (WGS) entry which is preliminary data.</text>
</comment>
<keyword evidence="2" id="KW-1185">Reference proteome</keyword>
<organism evidence="1 2">
    <name type="scientific">Pistacia integerrima</name>
    <dbReference type="NCBI Taxonomy" id="434235"/>
    <lineage>
        <taxon>Eukaryota</taxon>
        <taxon>Viridiplantae</taxon>
        <taxon>Streptophyta</taxon>
        <taxon>Embryophyta</taxon>
        <taxon>Tracheophyta</taxon>
        <taxon>Spermatophyta</taxon>
        <taxon>Magnoliopsida</taxon>
        <taxon>eudicotyledons</taxon>
        <taxon>Gunneridae</taxon>
        <taxon>Pentapetalae</taxon>
        <taxon>rosids</taxon>
        <taxon>malvids</taxon>
        <taxon>Sapindales</taxon>
        <taxon>Anacardiaceae</taxon>
        <taxon>Pistacia</taxon>
    </lineage>
</organism>